<accession>X1T049</accession>
<name>X1T049_9ZZZZ</name>
<proteinExistence type="predicted"/>
<reference evidence="1" key="1">
    <citation type="journal article" date="2014" name="Front. Microbiol.">
        <title>High frequency of phylogenetically diverse reductive dehalogenase-homologous genes in deep subseafloor sedimentary metagenomes.</title>
        <authorList>
            <person name="Kawai M."/>
            <person name="Futagami T."/>
            <person name="Toyoda A."/>
            <person name="Takaki Y."/>
            <person name="Nishi S."/>
            <person name="Hori S."/>
            <person name="Arai W."/>
            <person name="Tsubouchi T."/>
            <person name="Morono Y."/>
            <person name="Uchiyama I."/>
            <person name="Ito T."/>
            <person name="Fujiyama A."/>
            <person name="Inagaki F."/>
            <person name="Takami H."/>
        </authorList>
    </citation>
    <scope>NUCLEOTIDE SEQUENCE</scope>
    <source>
        <strain evidence="1">Expedition CK06-06</strain>
    </source>
</reference>
<evidence type="ECO:0000313" key="1">
    <source>
        <dbReference type="EMBL" id="GAI98558.1"/>
    </source>
</evidence>
<sequence>MMSPLMDYTSKVPVSRTIAQIQAKLVEHGAQAVMMEYDDRGRIKALSFNVKMPNGKLPIRLPIDTAATLKVLQRQHANREIPGRYANEEHAYRVAWRNIFHWVSAQLALLETEMVRMEEIFLSYVITNDGRTLFERLEEQHFLLGPGRE</sequence>
<organism evidence="1">
    <name type="scientific">marine sediment metagenome</name>
    <dbReference type="NCBI Taxonomy" id="412755"/>
    <lineage>
        <taxon>unclassified sequences</taxon>
        <taxon>metagenomes</taxon>
        <taxon>ecological metagenomes</taxon>
    </lineage>
</organism>
<gene>
    <name evidence="1" type="ORF">S12H4_39226</name>
</gene>
<dbReference type="AlphaFoldDB" id="X1T049"/>
<dbReference type="EMBL" id="BARW01023685">
    <property type="protein sequence ID" value="GAI98558.1"/>
    <property type="molecule type" value="Genomic_DNA"/>
</dbReference>
<protein>
    <submittedName>
        <fullName evidence="1">Uncharacterized protein</fullName>
    </submittedName>
</protein>
<comment type="caution">
    <text evidence="1">The sequence shown here is derived from an EMBL/GenBank/DDBJ whole genome shotgun (WGS) entry which is preliminary data.</text>
</comment>